<organism evidence="3 4">
    <name type="scientific">Candidatus Chlamydia sanziniae</name>
    <dbReference type="NCBI Taxonomy" id="1806891"/>
    <lineage>
        <taxon>Bacteria</taxon>
        <taxon>Pseudomonadati</taxon>
        <taxon>Chlamydiota</taxon>
        <taxon>Chlamydiia</taxon>
        <taxon>Chlamydiales</taxon>
        <taxon>Chlamydiaceae</taxon>
        <taxon>Chlamydia/Chlamydophila group</taxon>
        <taxon>Chlamydia</taxon>
    </lineage>
</organism>
<feature type="signal peptide" evidence="2">
    <location>
        <begin position="1"/>
        <end position="16"/>
    </location>
</feature>
<name>A0A1A9HWE2_9CHLA</name>
<sequence length="262" mass="29782">MLFRVILLLSSFGCCASIVEAQIIETQYIEDIVPLVDKDTWVLVDLDNCMFQGAQALGHANWFYDAIQQKIAKGISKNTAIAEVYPDWIQSQNLCTVQPIEKNFVPILTAFQNQGIVVMGLTHRCSNLEAITIRQVNSLNFNFFKTAPTQTNFNVPTQIPGFYSHGILFVGDFNKKSDVFARFLALINKFPEKIVFIDDRRDNVEDLERLTNQSIKYTGVHYTAIQYASPIFIREIAELQYKTINHIISNEAALLLLEHGLE</sequence>
<dbReference type="Pfam" id="PF11019">
    <property type="entry name" value="DUF2608"/>
    <property type="match status" value="1"/>
</dbReference>
<keyword evidence="1 2" id="KW-0732">Signal</keyword>
<dbReference type="STRING" id="1806891.Cs308_0252"/>
<dbReference type="Proteomes" id="UP000078162">
    <property type="component" value="Chromosome"/>
</dbReference>
<dbReference type="InterPro" id="IPR022565">
    <property type="entry name" value="DUF2608"/>
</dbReference>
<reference evidence="4" key="1">
    <citation type="submission" date="2016-03" db="EMBL/GenBank/DDBJ databases">
        <title>Culture-independent genomics supports pathogen discovery for uncultivable bacteria within the genus Chlamydia.</title>
        <authorList>
            <person name="Taylor-Brown A."/>
            <person name="Bachmann N.L."/>
            <person name="Borel N."/>
            <person name="Polkinghorne A."/>
        </authorList>
    </citation>
    <scope>NUCLEOTIDE SEQUENCE [LARGE SCALE GENOMIC DNA]</scope>
    <source>
        <strain evidence="4">2742-308</strain>
    </source>
</reference>
<dbReference type="KEGG" id="csaz:Cs308_0252"/>
<evidence type="ECO:0000256" key="1">
    <source>
        <dbReference type="ARBA" id="ARBA00022729"/>
    </source>
</evidence>
<protein>
    <recommendedName>
        <fullName evidence="5">Outer membrane protein</fullName>
    </recommendedName>
</protein>
<gene>
    <name evidence="3" type="ORF">Cs308_0252</name>
</gene>
<accession>A0A1A9HWE2</accession>
<evidence type="ECO:0000313" key="3">
    <source>
        <dbReference type="EMBL" id="ANH78423.1"/>
    </source>
</evidence>
<dbReference type="RefSeq" id="WP_066481578.1">
    <property type="nucleotide sequence ID" value="NZ_CP014639.1"/>
</dbReference>
<evidence type="ECO:0000313" key="4">
    <source>
        <dbReference type="Proteomes" id="UP000078162"/>
    </source>
</evidence>
<dbReference type="AlphaFoldDB" id="A0A1A9HWE2"/>
<dbReference type="OrthoDB" id="17512at2"/>
<dbReference type="EMBL" id="CP014639">
    <property type="protein sequence ID" value="ANH78423.1"/>
    <property type="molecule type" value="Genomic_DNA"/>
</dbReference>
<evidence type="ECO:0000256" key="2">
    <source>
        <dbReference type="SAM" id="SignalP"/>
    </source>
</evidence>
<evidence type="ECO:0008006" key="5">
    <source>
        <dbReference type="Google" id="ProtNLM"/>
    </source>
</evidence>
<proteinExistence type="predicted"/>
<keyword evidence="4" id="KW-1185">Reference proteome</keyword>
<feature type="chain" id="PRO_5008389538" description="Outer membrane protein" evidence="2">
    <location>
        <begin position="17"/>
        <end position="262"/>
    </location>
</feature>
<dbReference type="PATRIC" id="fig|1806891.3.peg.244"/>